<evidence type="ECO:0000313" key="2">
    <source>
        <dbReference type="EMBL" id="KAJ9595626.1"/>
    </source>
</evidence>
<sequence length="200" mass="23607">MADDKLLTKEQELVKEMKEKISTLFDFENDEQNILKFNNFLKCREMITSKIKDSEQIINEMSKEIGSLQNCIQRLEEELKEKSSKSEKLLEKEATKRKEIKDLQEVAHGLEKEIEQIHEQSKPHEKDIEIINKNRKTLKAYKNMTGIKWNYAVSSRCQGVSYNNTNRHLKHISYPMEEAHKLWTDIEESGHASWSHITQD</sequence>
<keyword evidence="1" id="KW-0175">Coiled coil</keyword>
<name>A0AAD8AAP3_DIPPU</name>
<accession>A0AAD8AAP3</accession>
<evidence type="ECO:0008006" key="4">
    <source>
        <dbReference type="Google" id="ProtNLM"/>
    </source>
</evidence>
<gene>
    <name evidence="2" type="ORF">L9F63_013178</name>
</gene>
<protein>
    <recommendedName>
        <fullName evidence="4">Kinetochore protein Spc24</fullName>
    </recommendedName>
</protein>
<feature type="coiled-coil region" evidence="1">
    <location>
        <begin position="58"/>
        <end position="120"/>
    </location>
</feature>
<reference evidence="2" key="2">
    <citation type="submission" date="2023-05" db="EMBL/GenBank/DDBJ databases">
        <authorList>
            <person name="Fouks B."/>
        </authorList>
    </citation>
    <scope>NUCLEOTIDE SEQUENCE</scope>
    <source>
        <strain evidence="2">Stay&amp;Tobe</strain>
        <tissue evidence="2">Testes</tissue>
    </source>
</reference>
<dbReference type="Proteomes" id="UP001233999">
    <property type="component" value="Unassembled WGS sequence"/>
</dbReference>
<organism evidence="2 3">
    <name type="scientific">Diploptera punctata</name>
    <name type="common">Pacific beetle cockroach</name>
    <dbReference type="NCBI Taxonomy" id="6984"/>
    <lineage>
        <taxon>Eukaryota</taxon>
        <taxon>Metazoa</taxon>
        <taxon>Ecdysozoa</taxon>
        <taxon>Arthropoda</taxon>
        <taxon>Hexapoda</taxon>
        <taxon>Insecta</taxon>
        <taxon>Pterygota</taxon>
        <taxon>Neoptera</taxon>
        <taxon>Polyneoptera</taxon>
        <taxon>Dictyoptera</taxon>
        <taxon>Blattodea</taxon>
        <taxon>Blaberoidea</taxon>
        <taxon>Blaberidae</taxon>
        <taxon>Diplopterinae</taxon>
        <taxon>Diploptera</taxon>
    </lineage>
</organism>
<keyword evidence="3" id="KW-1185">Reference proteome</keyword>
<reference evidence="2" key="1">
    <citation type="journal article" date="2023" name="IScience">
        <title>Live-bearing cockroach genome reveals convergent evolutionary mechanisms linked to viviparity in insects and beyond.</title>
        <authorList>
            <person name="Fouks B."/>
            <person name="Harrison M.C."/>
            <person name="Mikhailova A.A."/>
            <person name="Marchal E."/>
            <person name="English S."/>
            <person name="Carruthers M."/>
            <person name="Jennings E.C."/>
            <person name="Chiamaka E.L."/>
            <person name="Frigard R.A."/>
            <person name="Pippel M."/>
            <person name="Attardo G.M."/>
            <person name="Benoit J.B."/>
            <person name="Bornberg-Bauer E."/>
            <person name="Tobe S.S."/>
        </authorList>
    </citation>
    <scope>NUCLEOTIDE SEQUENCE</scope>
    <source>
        <strain evidence="2">Stay&amp;Tobe</strain>
    </source>
</reference>
<proteinExistence type="predicted"/>
<evidence type="ECO:0000313" key="3">
    <source>
        <dbReference type="Proteomes" id="UP001233999"/>
    </source>
</evidence>
<dbReference type="EMBL" id="JASPKZ010002324">
    <property type="protein sequence ID" value="KAJ9595626.1"/>
    <property type="molecule type" value="Genomic_DNA"/>
</dbReference>
<dbReference type="AlphaFoldDB" id="A0AAD8AAP3"/>
<comment type="caution">
    <text evidence="2">The sequence shown here is derived from an EMBL/GenBank/DDBJ whole genome shotgun (WGS) entry which is preliminary data.</text>
</comment>
<evidence type="ECO:0000256" key="1">
    <source>
        <dbReference type="SAM" id="Coils"/>
    </source>
</evidence>